<dbReference type="PANTHER" id="PTHR22604:SF105">
    <property type="entry name" value="TRANS-1,2-DIHYDROBENZENE-1,2-DIOL DEHYDROGENASE"/>
    <property type="match status" value="1"/>
</dbReference>
<evidence type="ECO:0000256" key="1">
    <source>
        <dbReference type="ARBA" id="ARBA00010928"/>
    </source>
</evidence>
<dbReference type="Gene3D" id="3.40.50.720">
    <property type="entry name" value="NAD(P)-binding Rossmann-like Domain"/>
    <property type="match status" value="1"/>
</dbReference>
<dbReference type="GO" id="GO:0000166">
    <property type="term" value="F:nucleotide binding"/>
    <property type="evidence" value="ECO:0007669"/>
    <property type="project" value="InterPro"/>
</dbReference>
<accession>A0A2U1ADF6</accession>
<protein>
    <submittedName>
        <fullName evidence="5">Putative dehydrogenase</fullName>
    </submittedName>
</protein>
<reference evidence="5 6" key="1">
    <citation type="submission" date="2018-04" db="EMBL/GenBank/DDBJ databases">
        <title>Genomic Encyclopedia of Type Strains, Phase IV (KMG-IV): sequencing the most valuable type-strain genomes for metagenomic binning, comparative biology and taxonomic classification.</title>
        <authorList>
            <person name="Goeker M."/>
        </authorList>
    </citation>
    <scope>NUCLEOTIDE SEQUENCE [LARGE SCALE GENOMIC DNA]</scope>
    <source>
        <strain evidence="5 6">DSM 14823</strain>
    </source>
</reference>
<evidence type="ECO:0000313" key="6">
    <source>
        <dbReference type="Proteomes" id="UP000245959"/>
    </source>
</evidence>
<evidence type="ECO:0000259" key="3">
    <source>
        <dbReference type="Pfam" id="PF01408"/>
    </source>
</evidence>
<name>A0A2U1ADF6_9BACT</name>
<dbReference type="SUPFAM" id="SSF55347">
    <property type="entry name" value="Glyceraldehyde-3-phosphate dehydrogenase-like, C-terminal domain"/>
    <property type="match status" value="1"/>
</dbReference>
<dbReference type="EMBL" id="QEKH01000049">
    <property type="protein sequence ID" value="PVY34459.1"/>
    <property type="molecule type" value="Genomic_DNA"/>
</dbReference>
<keyword evidence="6" id="KW-1185">Reference proteome</keyword>
<feature type="domain" description="Gfo/Idh/MocA-like oxidoreductase N-terminal" evidence="3">
    <location>
        <begin position="2"/>
        <end position="121"/>
    </location>
</feature>
<keyword evidence="2" id="KW-0560">Oxidoreductase</keyword>
<dbReference type="Pfam" id="PF01408">
    <property type="entry name" value="GFO_IDH_MocA"/>
    <property type="match status" value="1"/>
</dbReference>
<dbReference type="InterPro" id="IPR000683">
    <property type="entry name" value="Gfo/Idh/MocA-like_OxRdtase_N"/>
</dbReference>
<comment type="caution">
    <text evidence="5">The sequence shown here is derived from an EMBL/GenBank/DDBJ whole genome shotgun (WGS) entry which is preliminary data.</text>
</comment>
<evidence type="ECO:0000259" key="4">
    <source>
        <dbReference type="Pfam" id="PF22725"/>
    </source>
</evidence>
<dbReference type="AlphaFoldDB" id="A0A2U1ADF6"/>
<dbReference type="InterPro" id="IPR036291">
    <property type="entry name" value="NAD(P)-bd_dom_sf"/>
</dbReference>
<dbReference type="Gene3D" id="3.30.360.10">
    <property type="entry name" value="Dihydrodipicolinate Reductase, domain 2"/>
    <property type="match status" value="1"/>
</dbReference>
<dbReference type="Proteomes" id="UP000245959">
    <property type="component" value="Unassembled WGS sequence"/>
</dbReference>
<gene>
    <name evidence="5" type="ORF">C8D82_14922</name>
</gene>
<comment type="similarity">
    <text evidence="1">Belongs to the Gfo/Idh/MocA family.</text>
</comment>
<organism evidence="5 6">
    <name type="scientific">Victivallis vadensis</name>
    <dbReference type="NCBI Taxonomy" id="172901"/>
    <lineage>
        <taxon>Bacteria</taxon>
        <taxon>Pseudomonadati</taxon>
        <taxon>Lentisphaerota</taxon>
        <taxon>Lentisphaeria</taxon>
        <taxon>Victivallales</taxon>
        <taxon>Victivallaceae</taxon>
        <taxon>Victivallis</taxon>
    </lineage>
</organism>
<feature type="domain" description="GFO/IDH/MocA-like oxidoreductase" evidence="4">
    <location>
        <begin position="131"/>
        <end position="252"/>
    </location>
</feature>
<dbReference type="Pfam" id="PF22725">
    <property type="entry name" value="GFO_IDH_MocA_C3"/>
    <property type="match status" value="1"/>
</dbReference>
<evidence type="ECO:0000313" key="5">
    <source>
        <dbReference type="EMBL" id="PVY34459.1"/>
    </source>
</evidence>
<proteinExistence type="inferred from homology"/>
<sequence>MLKWGIAGTGQIARAFALALNRAENCRACGVAGRRAEKAAAFAAEHRVERAYSSVEQMCADPEIEAVYVCPPHPFHAEWARCALKQGKHVLCEKPMALGMEEIHEMQRLAREQGVLLLEGYMYRCHPQTAKLVELLKAGAVGRVRSVEGAFSFRSEFNPASRLFDPALGGGAIWDIGGYPLSMANLVAAASSGNAPVRPERLEAVGVWAENGIDLLSTALVCYPAGIVGRLTVSLTSTEDNSLRIYGEGGKIVVPDPWVCDRVNPPQGRILLTRSGEAAEVIEVPCDRTSFTLEAEYFASLAAQGKTDAVFPVMSAAETVLQNELLQEWERKAAGK</sequence>
<dbReference type="GO" id="GO:0016491">
    <property type="term" value="F:oxidoreductase activity"/>
    <property type="evidence" value="ECO:0007669"/>
    <property type="project" value="UniProtKB-KW"/>
</dbReference>
<dbReference type="PANTHER" id="PTHR22604">
    <property type="entry name" value="OXIDOREDUCTASES"/>
    <property type="match status" value="1"/>
</dbReference>
<dbReference type="InterPro" id="IPR050984">
    <property type="entry name" value="Gfo/Idh/MocA_domain"/>
</dbReference>
<dbReference type="InterPro" id="IPR055170">
    <property type="entry name" value="GFO_IDH_MocA-like_dom"/>
</dbReference>
<evidence type="ECO:0000256" key="2">
    <source>
        <dbReference type="ARBA" id="ARBA00023002"/>
    </source>
</evidence>
<dbReference type="SUPFAM" id="SSF51735">
    <property type="entry name" value="NAD(P)-binding Rossmann-fold domains"/>
    <property type="match status" value="1"/>
</dbReference>